<dbReference type="RefSeq" id="WP_147251913.1">
    <property type="nucleotide sequence ID" value="NZ_JPWI01000001.1"/>
</dbReference>
<dbReference type="Proteomes" id="UP000252255">
    <property type="component" value="Unassembled WGS sequence"/>
</dbReference>
<reference evidence="1 2" key="1">
    <citation type="submission" date="2014-07" db="EMBL/GenBank/DDBJ databases">
        <title>Draft genome sequence of Thalassospira profundimaris PR54-5.</title>
        <authorList>
            <person name="Lai Q."/>
            <person name="Shao Z."/>
        </authorList>
    </citation>
    <scope>NUCLEOTIDE SEQUENCE [LARGE SCALE GENOMIC DNA]</scope>
    <source>
        <strain evidence="1 2">PR54-5</strain>
    </source>
</reference>
<dbReference type="SUPFAM" id="SSF53850">
    <property type="entry name" value="Periplasmic binding protein-like II"/>
    <property type="match status" value="1"/>
</dbReference>
<protein>
    <recommendedName>
        <fullName evidence="3">Solute-binding protein family 3/N-terminal domain-containing protein</fullName>
    </recommendedName>
</protein>
<sequence length="334" mass="37532">MTSNDRKIRHFKVSGWIGMLCLVVAVFCFDIKTVRADHGEHSLRIVVADDVLVDYEKFRDGRDPLAITSFDGPHSRRDVVEVVLIQQALKKGGWRGAINLIAGGNYARMMQMIADGEADLTGSSTWLRDIEHKGDRISPSGAVIPNGRFEAGFYMRADSPNRSKIRSLRSLQRLRGVSNRTWKPDWQALGKLGLVDLLHVPNWELMVQFVAEGRADFLLAPFQPGPKMELVVNDVHLLPIEGYKIALDGSRHYAVTRVTPYSHDLIVAIDQGLLELQKIGRIDQAYRQSGFFHPAVKNWTMIGSDGFGQSGNSMENQIFSLRDVTGRLYPEARF</sequence>
<proteinExistence type="predicted"/>
<dbReference type="OrthoDB" id="5452199at2"/>
<name>A0A367X5T4_9PROT</name>
<evidence type="ECO:0000313" key="1">
    <source>
        <dbReference type="EMBL" id="RCK49038.1"/>
    </source>
</evidence>
<dbReference type="EMBL" id="JPWI01000001">
    <property type="protein sequence ID" value="RCK49038.1"/>
    <property type="molecule type" value="Genomic_DNA"/>
</dbReference>
<gene>
    <name evidence="1" type="ORF">TH30_01530</name>
</gene>
<organism evidence="1 2">
    <name type="scientific">Thalassospira profundimaris</name>
    <dbReference type="NCBI Taxonomy" id="502049"/>
    <lineage>
        <taxon>Bacteria</taxon>
        <taxon>Pseudomonadati</taxon>
        <taxon>Pseudomonadota</taxon>
        <taxon>Alphaproteobacteria</taxon>
        <taxon>Rhodospirillales</taxon>
        <taxon>Thalassospiraceae</taxon>
        <taxon>Thalassospira</taxon>
    </lineage>
</organism>
<accession>A0A367X5T4</accession>
<dbReference type="AlphaFoldDB" id="A0A367X5T4"/>
<evidence type="ECO:0000313" key="2">
    <source>
        <dbReference type="Proteomes" id="UP000252255"/>
    </source>
</evidence>
<evidence type="ECO:0008006" key="3">
    <source>
        <dbReference type="Google" id="ProtNLM"/>
    </source>
</evidence>
<comment type="caution">
    <text evidence="1">The sequence shown here is derived from an EMBL/GenBank/DDBJ whole genome shotgun (WGS) entry which is preliminary data.</text>
</comment>